<keyword evidence="6 9" id="KW-1133">Transmembrane helix</keyword>
<evidence type="ECO:0000256" key="9">
    <source>
        <dbReference type="SAM" id="Phobius"/>
    </source>
</evidence>
<evidence type="ECO:0000256" key="8">
    <source>
        <dbReference type="RuleBase" id="RU003346"/>
    </source>
</evidence>
<dbReference type="HOGENOM" id="CLU_001265_30_5_1"/>
<evidence type="ECO:0000313" key="12">
    <source>
        <dbReference type="EnsemblProtists" id="EKX39200"/>
    </source>
</evidence>
<dbReference type="InterPro" id="IPR020846">
    <property type="entry name" value="MFS_dom"/>
</dbReference>
<evidence type="ECO:0000313" key="13">
    <source>
        <dbReference type="Proteomes" id="UP000011087"/>
    </source>
</evidence>
<dbReference type="InterPro" id="IPR005829">
    <property type="entry name" value="Sugar_transporter_CS"/>
</dbReference>
<dbReference type="GeneID" id="17295973"/>
<evidence type="ECO:0000256" key="5">
    <source>
        <dbReference type="ARBA" id="ARBA00022692"/>
    </source>
</evidence>
<dbReference type="EnsemblProtists" id="EKX39200">
    <property type="protein sequence ID" value="EKX39200"/>
    <property type="gene ID" value="GUITHDRAFT_143612"/>
</dbReference>
<reference evidence="12" key="3">
    <citation type="submission" date="2015-06" db="UniProtKB">
        <authorList>
            <consortium name="EnsemblProtists"/>
        </authorList>
    </citation>
    <scope>IDENTIFICATION</scope>
</reference>
<feature type="transmembrane region" description="Helical" evidence="9">
    <location>
        <begin position="381"/>
        <end position="402"/>
    </location>
</feature>
<dbReference type="Pfam" id="PF00083">
    <property type="entry name" value="Sugar_tr"/>
    <property type="match status" value="1"/>
</dbReference>
<feature type="transmembrane region" description="Helical" evidence="9">
    <location>
        <begin position="72"/>
        <end position="92"/>
    </location>
</feature>
<dbReference type="PANTHER" id="PTHR48021:SF1">
    <property type="entry name" value="GH07001P-RELATED"/>
    <property type="match status" value="1"/>
</dbReference>
<dbReference type="InterPro" id="IPR003663">
    <property type="entry name" value="Sugar/inositol_transpt"/>
</dbReference>
<dbReference type="PROSITE" id="PS00217">
    <property type="entry name" value="SUGAR_TRANSPORT_2"/>
    <property type="match status" value="1"/>
</dbReference>
<dbReference type="PRINTS" id="PR00171">
    <property type="entry name" value="SUGRTRNSPORT"/>
</dbReference>
<feature type="transmembrane region" description="Helical" evidence="9">
    <location>
        <begin position="135"/>
        <end position="157"/>
    </location>
</feature>
<reference evidence="11 13" key="1">
    <citation type="journal article" date="2012" name="Nature">
        <title>Algal genomes reveal evolutionary mosaicism and the fate of nucleomorphs.</title>
        <authorList>
            <consortium name="DOE Joint Genome Institute"/>
            <person name="Curtis B.A."/>
            <person name="Tanifuji G."/>
            <person name="Burki F."/>
            <person name="Gruber A."/>
            <person name="Irimia M."/>
            <person name="Maruyama S."/>
            <person name="Arias M.C."/>
            <person name="Ball S.G."/>
            <person name="Gile G.H."/>
            <person name="Hirakawa Y."/>
            <person name="Hopkins J.F."/>
            <person name="Kuo A."/>
            <person name="Rensing S.A."/>
            <person name="Schmutz J."/>
            <person name="Symeonidi A."/>
            <person name="Elias M."/>
            <person name="Eveleigh R.J."/>
            <person name="Herman E.K."/>
            <person name="Klute M.J."/>
            <person name="Nakayama T."/>
            <person name="Obornik M."/>
            <person name="Reyes-Prieto A."/>
            <person name="Armbrust E.V."/>
            <person name="Aves S.J."/>
            <person name="Beiko R.G."/>
            <person name="Coutinho P."/>
            <person name="Dacks J.B."/>
            <person name="Durnford D.G."/>
            <person name="Fast N.M."/>
            <person name="Green B.R."/>
            <person name="Grisdale C.J."/>
            <person name="Hempel F."/>
            <person name="Henrissat B."/>
            <person name="Hoppner M.P."/>
            <person name="Ishida K."/>
            <person name="Kim E."/>
            <person name="Koreny L."/>
            <person name="Kroth P.G."/>
            <person name="Liu Y."/>
            <person name="Malik S.B."/>
            <person name="Maier U.G."/>
            <person name="McRose D."/>
            <person name="Mock T."/>
            <person name="Neilson J.A."/>
            <person name="Onodera N.T."/>
            <person name="Poole A.M."/>
            <person name="Pritham E.J."/>
            <person name="Richards T.A."/>
            <person name="Rocap G."/>
            <person name="Roy S.W."/>
            <person name="Sarai C."/>
            <person name="Schaack S."/>
            <person name="Shirato S."/>
            <person name="Slamovits C.H."/>
            <person name="Spencer D.F."/>
            <person name="Suzuki S."/>
            <person name="Worden A.Z."/>
            <person name="Zauner S."/>
            <person name="Barry K."/>
            <person name="Bell C."/>
            <person name="Bharti A.K."/>
            <person name="Crow J.A."/>
            <person name="Grimwood J."/>
            <person name="Kramer R."/>
            <person name="Lindquist E."/>
            <person name="Lucas S."/>
            <person name="Salamov A."/>
            <person name="McFadden G.I."/>
            <person name="Lane C.E."/>
            <person name="Keeling P.J."/>
            <person name="Gray M.W."/>
            <person name="Grigoriev I.V."/>
            <person name="Archibald J.M."/>
        </authorList>
    </citation>
    <scope>NUCLEOTIDE SEQUENCE</scope>
    <source>
        <strain evidence="11 13">CCMP2712</strain>
    </source>
</reference>
<feature type="transmembrane region" description="Helical" evidence="9">
    <location>
        <begin position="274"/>
        <end position="301"/>
    </location>
</feature>
<reference evidence="13" key="2">
    <citation type="submission" date="2012-11" db="EMBL/GenBank/DDBJ databases">
        <authorList>
            <person name="Kuo A."/>
            <person name="Curtis B.A."/>
            <person name="Tanifuji G."/>
            <person name="Burki F."/>
            <person name="Gruber A."/>
            <person name="Irimia M."/>
            <person name="Maruyama S."/>
            <person name="Arias M.C."/>
            <person name="Ball S.G."/>
            <person name="Gile G.H."/>
            <person name="Hirakawa Y."/>
            <person name="Hopkins J.F."/>
            <person name="Rensing S.A."/>
            <person name="Schmutz J."/>
            <person name="Symeonidi A."/>
            <person name="Elias M."/>
            <person name="Eveleigh R.J."/>
            <person name="Herman E.K."/>
            <person name="Klute M.J."/>
            <person name="Nakayama T."/>
            <person name="Obornik M."/>
            <person name="Reyes-Prieto A."/>
            <person name="Armbrust E.V."/>
            <person name="Aves S.J."/>
            <person name="Beiko R.G."/>
            <person name="Coutinho P."/>
            <person name="Dacks J.B."/>
            <person name="Durnford D.G."/>
            <person name="Fast N.M."/>
            <person name="Green B.R."/>
            <person name="Grisdale C."/>
            <person name="Hempe F."/>
            <person name="Henrissat B."/>
            <person name="Hoppner M.P."/>
            <person name="Ishida K.-I."/>
            <person name="Kim E."/>
            <person name="Koreny L."/>
            <person name="Kroth P.G."/>
            <person name="Liu Y."/>
            <person name="Malik S.-B."/>
            <person name="Maier U.G."/>
            <person name="McRose D."/>
            <person name="Mock T."/>
            <person name="Neilson J.A."/>
            <person name="Onodera N.T."/>
            <person name="Poole A.M."/>
            <person name="Pritham E.J."/>
            <person name="Richards T.A."/>
            <person name="Rocap G."/>
            <person name="Roy S.W."/>
            <person name="Sarai C."/>
            <person name="Schaack S."/>
            <person name="Shirato S."/>
            <person name="Slamovits C.H."/>
            <person name="Spencer D.F."/>
            <person name="Suzuki S."/>
            <person name="Worden A.Z."/>
            <person name="Zauner S."/>
            <person name="Barry K."/>
            <person name="Bell C."/>
            <person name="Bharti A.K."/>
            <person name="Crow J.A."/>
            <person name="Grimwood J."/>
            <person name="Kramer R."/>
            <person name="Lindquist E."/>
            <person name="Lucas S."/>
            <person name="Salamov A."/>
            <person name="McFadden G.I."/>
            <person name="Lane C.E."/>
            <person name="Keeling P.J."/>
            <person name="Gray M.W."/>
            <person name="Grigoriev I.V."/>
            <person name="Archibald J.M."/>
        </authorList>
    </citation>
    <scope>NUCLEOTIDE SEQUENCE</scope>
    <source>
        <strain evidence="13">CCMP2712</strain>
    </source>
</reference>
<evidence type="ECO:0000256" key="3">
    <source>
        <dbReference type="ARBA" id="ARBA00022475"/>
    </source>
</evidence>
<dbReference type="OrthoDB" id="6612291at2759"/>
<dbReference type="InterPro" id="IPR005828">
    <property type="entry name" value="MFS_sugar_transport-like"/>
</dbReference>
<dbReference type="EMBL" id="JH993041">
    <property type="protein sequence ID" value="EKX39200.1"/>
    <property type="molecule type" value="Genomic_DNA"/>
</dbReference>
<comment type="subcellular location">
    <subcellularLocation>
        <location evidence="1">Cell membrane</location>
        <topology evidence="1">Multi-pass membrane protein</topology>
    </subcellularLocation>
</comment>
<feature type="transmembrane region" description="Helical" evidence="9">
    <location>
        <begin position="197"/>
        <end position="218"/>
    </location>
</feature>
<feature type="transmembrane region" description="Helical" evidence="9">
    <location>
        <begin position="339"/>
        <end position="361"/>
    </location>
</feature>
<dbReference type="KEGG" id="gtt:GUITHDRAFT_143612"/>
<feature type="transmembrane region" description="Helical" evidence="9">
    <location>
        <begin position="169"/>
        <end position="191"/>
    </location>
</feature>
<keyword evidence="5 9" id="KW-0812">Transmembrane</keyword>
<dbReference type="PaxDb" id="55529-EKX39200"/>
<dbReference type="AlphaFoldDB" id="L1ITN9"/>
<feature type="transmembrane region" description="Helical" evidence="9">
    <location>
        <begin position="450"/>
        <end position="469"/>
    </location>
</feature>
<dbReference type="FunFam" id="1.20.1250.20:FF:000218">
    <property type="entry name" value="facilitated trehalose transporter Tret1"/>
    <property type="match status" value="1"/>
</dbReference>
<dbReference type="RefSeq" id="XP_005826180.1">
    <property type="nucleotide sequence ID" value="XM_005826123.1"/>
</dbReference>
<feature type="transmembrane region" description="Helical" evidence="9">
    <location>
        <begin position="12"/>
        <end position="33"/>
    </location>
</feature>
<dbReference type="GO" id="GO:0005886">
    <property type="term" value="C:plasma membrane"/>
    <property type="evidence" value="ECO:0007669"/>
    <property type="project" value="UniProtKB-SubCell"/>
</dbReference>
<keyword evidence="2 8" id="KW-0813">Transport</keyword>
<evidence type="ECO:0000313" key="11">
    <source>
        <dbReference type="EMBL" id="EKX39200.1"/>
    </source>
</evidence>
<dbReference type="PANTHER" id="PTHR48021">
    <property type="match status" value="1"/>
</dbReference>
<dbReference type="PROSITE" id="PS50850">
    <property type="entry name" value="MFS"/>
    <property type="match status" value="1"/>
</dbReference>
<dbReference type="Proteomes" id="UP000011087">
    <property type="component" value="Unassembled WGS sequence"/>
</dbReference>
<feature type="transmembrane region" description="Helical" evidence="9">
    <location>
        <begin position="99"/>
        <end position="123"/>
    </location>
</feature>
<accession>L1ITN9</accession>
<evidence type="ECO:0000256" key="1">
    <source>
        <dbReference type="ARBA" id="ARBA00004651"/>
    </source>
</evidence>
<evidence type="ECO:0000256" key="2">
    <source>
        <dbReference type="ARBA" id="ARBA00022448"/>
    </source>
</evidence>
<proteinExistence type="inferred from homology"/>
<evidence type="ECO:0000259" key="10">
    <source>
        <dbReference type="PROSITE" id="PS50850"/>
    </source>
</evidence>
<dbReference type="STRING" id="905079.L1ITN9"/>
<dbReference type="InterPro" id="IPR050549">
    <property type="entry name" value="MFS_Trehalose_Transporter"/>
</dbReference>
<keyword evidence="3" id="KW-1003">Cell membrane</keyword>
<evidence type="ECO:0000256" key="4">
    <source>
        <dbReference type="ARBA" id="ARBA00022597"/>
    </source>
</evidence>
<dbReference type="GO" id="GO:0022857">
    <property type="term" value="F:transmembrane transporter activity"/>
    <property type="evidence" value="ECO:0007669"/>
    <property type="project" value="InterPro"/>
</dbReference>
<evidence type="ECO:0000256" key="7">
    <source>
        <dbReference type="ARBA" id="ARBA00023136"/>
    </source>
</evidence>
<dbReference type="NCBIfam" id="TIGR00879">
    <property type="entry name" value="SP"/>
    <property type="match status" value="1"/>
</dbReference>
<dbReference type="InterPro" id="IPR036259">
    <property type="entry name" value="MFS_trans_sf"/>
</dbReference>
<protein>
    <recommendedName>
        <fullName evidence="10">Major facilitator superfamily (MFS) profile domain-containing protein</fullName>
    </recommendedName>
</protein>
<evidence type="ECO:0000256" key="6">
    <source>
        <dbReference type="ARBA" id="ARBA00022989"/>
    </source>
</evidence>
<dbReference type="PROSITE" id="PS00216">
    <property type="entry name" value="SUGAR_TRANSPORT_1"/>
    <property type="match status" value="1"/>
</dbReference>
<feature type="domain" description="Major facilitator superfamily (MFS) profile" evidence="10">
    <location>
        <begin position="7"/>
        <end position="473"/>
    </location>
</feature>
<dbReference type="eggNOG" id="KOG0254">
    <property type="taxonomic scope" value="Eukaryota"/>
</dbReference>
<sequence>MEGSKDACRGSGVGAIVLGASLGFSSPTMAAVYNASQGDEGRGCVDWQGHEISENAKMLNCELALSDSMSSWFGSLINIGALLGAMVSSSLLDRFGKRAGMLLLHSLYVVGWGLCAGAPGHAATSLARAVDRGQVVIMLVLSRLFIGIAVGIACASIPNYQVELAPTNLRGAVGSLFQISVVLGLFFVYLAGCFLDWRSMAVALVVLSAGGLLLLLFLPETPTWLARKGRLREARAVLERARGGGAYDFELNGPREEQGVDAGGILSKRCRKPLLIAVGLMFVQQWSGINAVMFFCGSILQSVFSDSAEANEYSIGIQALQVLVTLVAARFMDSVGRRPLLLVAALGLSLSSLSLSLFYLVGQQCDSQGCSQVIPKPVAVASLYAYILFFSCGMGAIPWFILGEISPPHAQASISAIATSVNWILSFSITKSLEPLTELLGGAGEGLGKVFLFYSCVCLLGACFIHAFVPETKGKSFEEIQAMLHGESAEKQDLKTAA</sequence>
<keyword evidence="7 9" id="KW-0472">Membrane</keyword>
<keyword evidence="4" id="KW-0762">Sugar transport</keyword>
<dbReference type="Gene3D" id="1.20.1250.20">
    <property type="entry name" value="MFS general substrate transporter like domains"/>
    <property type="match status" value="2"/>
</dbReference>
<comment type="similarity">
    <text evidence="8">Belongs to the major facilitator superfamily. Sugar transporter (TC 2.A.1.1) family.</text>
</comment>
<dbReference type="OMA" id="VAQFLCM"/>
<keyword evidence="13" id="KW-1185">Reference proteome</keyword>
<dbReference type="SUPFAM" id="SSF103473">
    <property type="entry name" value="MFS general substrate transporter"/>
    <property type="match status" value="1"/>
</dbReference>
<organism evidence="11">
    <name type="scientific">Guillardia theta (strain CCMP2712)</name>
    <name type="common">Cryptophyte</name>
    <dbReference type="NCBI Taxonomy" id="905079"/>
    <lineage>
        <taxon>Eukaryota</taxon>
        <taxon>Cryptophyceae</taxon>
        <taxon>Pyrenomonadales</taxon>
        <taxon>Geminigeraceae</taxon>
        <taxon>Guillardia</taxon>
    </lineage>
</organism>
<gene>
    <name evidence="11" type="ORF">GUITHDRAFT_143612</name>
</gene>
<name>L1ITN9_GUITC</name>